<dbReference type="InterPro" id="IPR035973">
    <property type="entry name" value="Cyt_c_oxidase_su3-like_sf"/>
</dbReference>
<dbReference type="Gene3D" id="1.20.120.80">
    <property type="entry name" value="Cytochrome c oxidase, subunit III, four-helix bundle"/>
    <property type="match status" value="1"/>
</dbReference>
<protein>
    <recommendedName>
        <fullName evidence="3 8">Cytochrome c oxidase subunit 3</fullName>
    </recommendedName>
</protein>
<comment type="subcellular location">
    <subcellularLocation>
        <location evidence="1">Membrane</location>
        <topology evidence="1">Multi-pass membrane protein</topology>
    </subcellularLocation>
</comment>
<dbReference type="PROSITE" id="PS50253">
    <property type="entry name" value="COX3"/>
    <property type="match status" value="1"/>
</dbReference>
<evidence type="ECO:0000313" key="11">
    <source>
        <dbReference type="EMBL" id="GAN11158.1"/>
    </source>
</evidence>
<dbReference type="GO" id="GO:0004129">
    <property type="term" value="F:cytochrome-c oxidase activity"/>
    <property type="evidence" value="ECO:0007669"/>
    <property type="project" value="EnsemblFungi"/>
</dbReference>
<feature type="domain" description="Heme-copper oxidase subunit III family profile" evidence="10">
    <location>
        <begin position="1"/>
        <end position="118"/>
    </location>
</feature>
<dbReference type="Proteomes" id="UP000053815">
    <property type="component" value="Unassembled WGS sequence"/>
</dbReference>
<dbReference type="STRING" id="91626.A0A0C9N8Y3"/>
<dbReference type="InterPro" id="IPR013833">
    <property type="entry name" value="Cyt_c_oxidase_su3_a-hlx"/>
</dbReference>
<dbReference type="Pfam" id="PF00510">
    <property type="entry name" value="COX3"/>
    <property type="match status" value="1"/>
</dbReference>
<feature type="transmembrane region" description="Helical" evidence="9">
    <location>
        <begin position="96"/>
        <end position="116"/>
    </location>
</feature>
<name>A0A0C9N8Y3_9FUNG</name>
<evidence type="ECO:0000259" key="10">
    <source>
        <dbReference type="PROSITE" id="PS50253"/>
    </source>
</evidence>
<sequence>MTLWFKDISREAPTVELGAHWPPAGIETLNPWEVPLLNTVILLSSGATVTYAHHSLIQGNRAGVIYGLIATVALAAVFTGFQAFEYYNAPFTFSDGVYGSTFYMATGFHGIHVIIITT</sequence>
<organism evidence="11">
    <name type="scientific">Mucor ambiguus</name>
    <dbReference type="NCBI Taxonomy" id="91626"/>
    <lineage>
        <taxon>Eukaryota</taxon>
        <taxon>Fungi</taxon>
        <taxon>Fungi incertae sedis</taxon>
        <taxon>Mucoromycota</taxon>
        <taxon>Mucoromycotina</taxon>
        <taxon>Mucoromycetes</taxon>
        <taxon>Mucorales</taxon>
        <taxon>Mucorineae</taxon>
        <taxon>Mucoraceae</taxon>
        <taxon>Mucor</taxon>
    </lineage>
</organism>
<comment type="similarity">
    <text evidence="2 8">Belongs to the cytochrome c oxidase subunit 3 family.</text>
</comment>
<comment type="function">
    <text evidence="8">Component of the cytochrome c oxidase, the last enzyme in the mitochondrial electron transport chain which drives oxidative phosphorylation. The respiratory chain contains 3 multisubunit complexes succinate dehydrogenase (complex II, CII), ubiquinol-cytochrome c oxidoreductase (cytochrome b-c1 complex, complex III, CIII) and cytochrome c oxidase (complex IV, CIV), that cooperate to transfer electrons derived from NADH and succinate to molecular oxygen, creating an electrochemical gradient over the inner membrane that drives transmembrane transport and the ATP synthase. Cytochrome c oxidase is the component of the respiratory chain that catalyzes the reduction of oxygen to water. Electrons originating from reduced cytochrome c in the intermembrane space (IMS) are transferred via the dinuclear copper A center (CU(A)) of subunit 2 and heme A of subunit 1 to the active site in subunit 1, a binuclear center (BNC) formed by heme A3 and copper B (CU(B)). The BNC reduces molecular oxygen to 2 water molecules using 4 electrons from cytochrome c in the IMS and 4 protons from the mitochondrial matrix.</text>
</comment>
<evidence type="ECO:0000256" key="1">
    <source>
        <dbReference type="ARBA" id="ARBA00004141"/>
    </source>
</evidence>
<reference evidence="11" key="1">
    <citation type="submission" date="2014-09" db="EMBL/GenBank/DDBJ databases">
        <title>Draft genome sequence of an oleaginous Mucoromycotina fungus Mucor ambiguus NBRC6742.</title>
        <authorList>
            <person name="Takeda I."/>
            <person name="Yamane N."/>
            <person name="Morita T."/>
            <person name="Tamano K."/>
            <person name="Machida M."/>
            <person name="Baker S."/>
            <person name="Koike H."/>
        </authorList>
    </citation>
    <scope>NUCLEOTIDE SEQUENCE</scope>
    <source>
        <strain evidence="11">NBRC 6742</strain>
    </source>
</reference>
<evidence type="ECO:0000313" key="12">
    <source>
        <dbReference type="Proteomes" id="UP000053815"/>
    </source>
</evidence>
<dbReference type="InterPro" id="IPR000298">
    <property type="entry name" value="Cyt_c_oxidase-like_su3"/>
</dbReference>
<keyword evidence="6 9" id="KW-1133">Transmembrane helix</keyword>
<dbReference type="GO" id="GO:0005739">
    <property type="term" value="C:mitochondrion"/>
    <property type="evidence" value="ECO:0007669"/>
    <property type="project" value="TreeGrafter"/>
</dbReference>
<dbReference type="AlphaFoldDB" id="A0A0C9N8Y3"/>
<keyword evidence="5" id="KW-1278">Translocase</keyword>
<evidence type="ECO:0000256" key="6">
    <source>
        <dbReference type="ARBA" id="ARBA00022989"/>
    </source>
</evidence>
<evidence type="ECO:0000256" key="3">
    <source>
        <dbReference type="ARBA" id="ARBA00015944"/>
    </source>
</evidence>
<dbReference type="InterPro" id="IPR024791">
    <property type="entry name" value="Cyt_c/ubiquinol_Oxase_su3"/>
</dbReference>
<keyword evidence="8" id="KW-0496">Mitochondrion</keyword>
<evidence type="ECO:0000256" key="4">
    <source>
        <dbReference type="ARBA" id="ARBA00022692"/>
    </source>
</evidence>
<gene>
    <name evidence="11" type="ORF">MAM1_0489c10716</name>
</gene>
<evidence type="ECO:0000256" key="8">
    <source>
        <dbReference type="RuleBase" id="RU003375"/>
    </source>
</evidence>
<dbReference type="SUPFAM" id="SSF81452">
    <property type="entry name" value="Cytochrome c oxidase subunit III-like"/>
    <property type="match status" value="1"/>
</dbReference>
<feature type="transmembrane region" description="Helical" evidence="9">
    <location>
        <begin position="64"/>
        <end position="84"/>
    </location>
</feature>
<dbReference type="OrthoDB" id="10050457at2759"/>
<dbReference type="GO" id="GO:0006123">
    <property type="term" value="P:mitochondrial electron transport, cytochrome c to oxygen"/>
    <property type="evidence" value="ECO:0007669"/>
    <property type="project" value="EnsemblFungi"/>
</dbReference>
<dbReference type="PANTHER" id="PTHR11403:SF7">
    <property type="entry name" value="CYTOCHROME C OXIDASE SUBUNIT 3"/>
    <property type="match status" value="1"/>
</dbReference>
<dbReference type="PANTHER" id="PTHR11403">
    <property type="entry name" value="CYTOCHROME C OXIDASE SUBUNIT III"/>
    <property type="match status" value="1"/>
</dbReference>
<keyword evidence="12" id="KW-1185">Reference proteome</keyword>
<dbReference type="CDD" id="cd01665">
    <property type="entry name" value="Cyt_c_Oxidase_III"/>
    <property type="match status" value="1"/>
</dbReference>
<evidence type="ECO:0000256" key="2">
    <source>
        <dbReference type="ARBA" id="ARBA00010581"/>
    </source>
</evidence>
<evidence type="ECO:0000256" key="7">
    <source>
        <dbReference type="ARBA" id="ARBA00023136"/>
    </source>
</evidence>
<evidence type="ECO:0000256" key="5">
    <source>
        <dbReference type="ARBA" id="ARBA00022967"/>
    </source>
</evidence>
<evidence type="ECO:0000256" key="9">
    <source>
        <dbReference type="SAM" id="Phobius"/>
    </source>
</evidence>
<keyword evidence="7 9" id="KW-0472">Membrane</keyword>
<dbReference type="InterPro" id="IPR033945">
    <property type="entry name" value="Cyt_c_oxase_su3_dom"/>
</dbReference>
<proteinExistence type="inferred from homology"/>
<accession>A0A0C9N8Y3</accession>
<dbReference type="EMBL" id="DF836778">
    <property type="protein sequence ID" value="GAN11158.1"/>
    <property type="molecule type" value="Genomic_DNA"/>
</dbReference>
<keyword evidence="4 8" id="KW-0812">Transmembrane</keyword>
<dbReference type="GO" id="GO:0045277">
    <property type="term" value="C:respiratory chain complex IV"/>
    <property type="evidence" value="ECO:0007669"/>
    <property type="project" value="EnsemblFungi"/>
</dbReference>